<dbReference type="KEGG" id="jde:Jden_0797"/>
<evidence type="ECO:0000313" key="2">
    <source>
        <dbReference type="Proteomes" id="UP000000628"/>
    </source>
</evidence>
<organism evidence="1 2">
    <name type="scientific">Jonesia denitrificans (strain ATCC 14870 / DSM 20603 / BCRC 15368 / CIP 55.134 / JCM 11481 / NBRC 15587 / NCTC 10816 / Prevot 55134)</name>
    <name type="common">Listeria denitrificans</name>
    <dbReference type="NCBI Taxonomy" id="471856"/>
    <lineage>
        <taxon>Bacteria</taxon>
        <taxon>Bacillati</taxon>
        <taxon>Actinomycetota</taxon>
        <taxon>Actinomycetes</taxon>
        <taxon>Micrococcales</taxon>
        <taxon>Jonesiaceae</taxon>
        <taxon>Jonesia</taxon>
    </lineage>
</organism>
<dbReference type="OrthoDB" id="3770172at2"/>
<dbReference type="EMBL" id="CP001706">
    <property type="protein sequence ID" value="ACV08459.1"/>
    <property type="molecule type" value="Genomic_DNA"/>
</dbReference>
<dbReference type="HOGENOM" id="CLU_965687_0_0_11"/>
<dbReference type="STRING" id="471856.Jden_0797"/>
<keyword evidence="2" id="KW-1185">Reference proteome</keyword>
<reference evidence="1 2" key="1">
    <citation type="journal article" date="2009" name="Stand. Genomic Sci.">
        <title>Complete genome sequence of Jonesia denitrificans type strain (Prevot 55134).</title>
        <authorList>
            <person name="Pukall R."/>
            <person name="Gehrich-Schroter G."/>
            <person name="Lapidus A."/>
            <person name="Nolan M."/>
            <person name="Glavina Del Rio T."/>
            <person name="Lucas S."/>
            <person name="Chen F."/>
            <person name="Tice H."/>
            <person name="Pitluck S."/>
            <person name="Cheng J.F."/>
            <person name="Copeland A."/>
            <person name="Saunders E."/>
            <person name="Brettin T."/>
            <person name="Detter J.C."/>
            <person name="Bruce D."/>
            <person name="Goodwin L."/>
            <person name="Pati A."/>
            <person name="Ivanova N."/>
            <person name="Mavromatis K."/>
            <person name="Ovchinnikova G."/>
            <person name="Chen A."/>
            <person name="Palaniappan K."/>
            <person name="Land M."/>
            <person name="Hauser L."/>
            <person name="Chang Y.J."/>
            <person name="Jeffries C.D."/>
            <person name="Chain P."/>
            <person name="Goker M."/>
            <person name="Bristow J."/>
            <person name="Eisen J.A."/>
            <person name="Markowitz V."/>
            <person name="Hugenholtz P."/>
            <person name="Kyrpides N.C."/>
            <person name="Klenk H.P."/>
            <person name="Han C."/>
        </authorList>
    </citation>
    <scope>NUCLEOTIDE SEQUENCE [LARGE SCALE GENOMIC DNA]</scope>
    <source>
        <strain evidence="2">ATCC 14870 / DSM 20603 / BCRC 15368 / CIP 55.134 / JCM 11481 / NBRC 15587 / NCTC 10816 / Prevot 55134</strain>
    </source>
</reference>
<proteinExistence type="predicted"/>
<sequence>MLGKSARESTIHAAQAAQSAQWARAGDELLDLGSRASTLSTIASIEAISAVVHIGHPAQPDPELERLLLTGDDALIITAAVHITPQWVLAARSESTSGTVLADEAGMRDCRTELRALGLVPQVVPTHMPMAERVAIAGPDDLLLVERAMIPVGYTEIALSSRLRDLSELWYGLLEASRGLPSFSDPAQIWLAFGPQEDHEGSLLSTLTVFADHSVDLQHLRSARAASGTHVFLSSFGIPSSTHLRGLLDTLEGRGIDYRILAVIPGTQHPHGPDAINPVWDNELYTRR</sequence>
<gene>
    <name evidence="1" type="ordered locus">Jden_0797</name>
</gene>
<dbReference type="Proteomes" id="UP000000628">
    <property type="component" value="Chromosome"/>
</dbReference>
<dbReference type="eggNOG" id="COG0077">
    <property type="taxonomic scope" value="Bacteria"/>
</dbReference>
<protein>
    <submittedName>
        <fullName evidence="1">Uncharacterized protein</fullName>
    </submittedName>
</protein>
<dbReference type="AlphaFoldDB" id="C7R1Z1"/>
<name>C7R1Z1_JONDD</name>
<dbReference type="RefSeq" id="WP_015771087.1">
    <property type="nucleotide sequence ID" value="NC_013174.1"/>
</dbReference>
<accession>C7R1Z1</accession>
<evidence type="ECO:0000313" key="1">
    <source>
        <dbReference type="EMBL" id="ACV08459.1"/>
    </source>
</evidence>